<dbReference type="Pfam" id="PF08245">
    <property type="entry name" value="Mur_ligase_M"/>
    <property type="match status" value="1"/>
</dbReference>
<feature type="binding site" evidence="7">
    <location>
        <position position="25"/>
    </location>
    <ligand>
        <name>UDP-N-acetyl-alpha-D-muramoyl-L-alanyl-D-glutamate</name>
        <dbReference type="ChEBI" id="CHEBI:83900"/>
    </ligand>
</feature>
<dbReference type="NCBIfam" id="NF001124">
    <property type="entry name" value="PRK00139.1-2"/>
    <property type="match status" value="1"/>
</dbReference>
<dbReference type="InterPro" id="IPR013221">
    <property type="entry name" value="Mur_ligase_cen"/>
</dbReference>
<evidence type="ECO:0000259" key="11">
    <source>
        <dbReference type="Pfam" id="PF08245"/>
    </source>
</evidence>
<evidence type="ECO:0000256" key="3">
    <source>
        <dbReference type="ARBA" id="ARBA00022960"/>
    </source>
</evidence>
<dbReference type="NCBIfam" id="TIGR01085">
    <property type="entry name" value="murE"/>
    <property type="match status" value="1"/>
</dbReference>
<dbReference type="InterPro" id="IPR036565">
    <property type="entry name" value="Mur-like_cat_sf"/>
</dbReference>
<keyword evidence="7" id="KW-0067">ATP-binding</keyword>
<feature type="binding site" evidence="7">
    <location>
        <position position="453"/>
    </location>
    <ligand>
        <name>meso-2,6-diaminopimelate</name>
        <dbReference type="ChEBI" id="CHEBI:57791"/>
    </ligand>
</feature>
<feature type="binding site" evidence="7">
    <location>
        <position position="449"/>
    </location>
    <ligand>
        <name>meso-2,6-diaminopimelate</name>
        <dbReference type="ChEBI" id="CHEBI:57791"/>
    </ligand>
</feature>
<comment type="pathway">
    <text evidence="7 8">Cell wall biogenesis; peptidoglycan biosynthesis.</text>
</comment>
<comment type="caution">
    <text evidence="12">The sequence shown here is derived from an EMBL/GenBank/DDBJ whole genome shotgun (WGS) entry which is preliminary data.</text>
</comment>
<feature type="short sequence motif" description="Meso-diaminopimelate recognition motif" evidence="7">
    <location>
        <begin position="398"/>
        <end position="401"/>
    </location>
</feature>
<dbReference type="SUPFAM" id="SSF53244">
    <property type="entry name" value="MurD-like peptide ligases, peptide-binding domain"/>
    <property type="match status" value="1"/>
</dbReference>
<protein>
    <recommendedName>
        <fullName evidence="7">UDP-N-acetylmuramoyl-L-alanyl-D-glutamate--2,6-diaminopimelate ligase</fullName>
        <ecNumber evidence="7">6.3.2.13</ecNumber>
    </recommendedName>
    <alternativeName>
        <fullName evidence="7">Meso-A2pm-adding enzyme</fullName>
    </alternativeName>
    <alternativeName>
        <fullName evidence="7">Meso-diaminopimelate-adding enzyme</fullName>
    </alternativeName>
    <alternativeName>
        <fullName evidence="7">UDP-MurNAc-L-Ala-D-Glu:meso-diaminopimelate ligase</fullName>
    </alternativeName>
    <alternativeName>
        <fullName evidence="7">UDP-MurNAc-tripeptide synthetase</fullName>
    </alternativeName>
    <alternativeName>
        <fullName evidence="7">UDP-N-acetylmuramyl-tripeptide synthetase</fullName>
    </alternativeName>
</protein>
<feature type="binding site" evidence="7">
    <location>
        <begin position="149"/>
        <end position="150"/>
    </location>
    <ligand>
        <name>UDP-N-acetyl-alpha-D-muramoyl-L-alanyl-D-glutamate</name>
        <dbReference type="ChEBI" id="CHEBI:83900"/>
    </ligand>
</feature>
<dbReference type="InterPro" id="IPR000713">
    <property type="entry name" value="Mur_ligase_N"/>
</dbReference>
<evidence type="ECO:0000256" key="8">
    <source>
        <dbReference type="RuleBase" id="RU004135"/>
    </source>
</evidence>
<dbReference type="InterPro" id="IPR005761">
    <property type="entry name" value="UDP-N-AcMur-Glu-dNH2Pim_ligase"/>
</dbReference>
<reference evidence="13" key="1">
    <citation type="journal article" date="2019" name="Int. J. Syst. Evol. Microbiol.">
        <title>The Global Catalogue of Microorganisms (GCM) 10K type strain sequencing project: providing services to taxonomists for standard genome sequencing and annotation.</title>
        <authorList>
            <consortium name="The Broad Institute Genomics Platform"/>
            <consortium name="The Broad Institute Genome Sequencing Center for Infectious Disease"/>
            <person name="Wu L."/>
            <person name="Ma J."/>
        </authorList>
    </citation>
    <scope>NUCLEOTIDE SEQUENCE [LARGE SCALE GENOMIC DNA]</scope>
    <source>
        <strain evidence="13">JCM 11590</strain>
    </source>
</reference>
<dbReference type="InterPro" id="IPR035911">
    <property type="entry name" value="MurE/MurF_N"/>
</dbReference>
<evidence type="ECO:0000256" key="6">
    <source>
        <dbReference type="ARBA" id="ARBA00023316"/>
    </source>
</evidence>
<dbReference type="SUPFAM" id="SSF53623">
    <property type="entry name" value="MurD-like peptide ligases, catalytic domain"/>
    <property type="match status" value="1"/>
</dbReference>
<proteinExistence type="inferred from homology"/>
<feature type="domain" description="Mur ligase N-terminal catalytic" evidence="9">
    <location>
        <begin position="17"/>
        <end position="93"/>
    </location>
</feature>
<dbReference type="EC" id="6.3.2.13" evidence="7"/>
<dbReference type="Proteomes" id="UP000633263">
    <property type="component" value="Unassembled WGS sequence"/>
</dbReference>
<keyword evidence="6 7" id="KW-0961">Cell wall biogenesis/degradation</keyword>
<keyword evidence="7 12" id="KW-0436">Ligase</keyword>
<accession>A0ABQ2CPM7</accession>
<evidence type="ECO:0000259" key="10">
    <source>
        <dbReference type="Pfam" id="PF02875"/>
    </source>
</evidence>
<evidence type="ECO:0000256" key="1">
    <source>
        <dbReference type="ARBA" id="ARBA00005898"/>
    </source>
</evidence>
<dbReference type="NCBIfam" id="NF001126">
    <property type="entry name" value="PRK00139.1-4"/>
    <property type="match status" value="1"/>
</dbReference>
<organism evidence="12 13">
    <name type="scientific">Halopseudomonas pertucinogena</name>
    <dbReference type="NCBI Taxonomy" id="86175"/>
    <lineage>
        <taxon>Bacteria</taxon>
        <taxon>Pseudomonadati</taxon>
        <taxon>Pseudomonadota</taxon>
        <taxon>Gammaproteobacteria</taxon>
        <taxon>Pseudomonadales</taxon>
        <taxon>Pseudomonadaceae</taxon>
        <taxon>Halopseudomonas</taxon>
    </lineage>
</organism>
<dbReference type="Pfam" id="PF02875">
    <property type="entry name" value="Mur_ligase_C"/>
    <property type="match status" value="1"/>
</dbReference>
<evidence type="ECO:0000256" key="7">
    <source>
        <dbReference type="HAMAP-Rule" id="MF_00208"/>
    </source>
</evidence>
<feature type="binding site" evidence="7">
    <location>
        <position position="182"/>
    </location>
    <ligand>
        <name>UDP-N-acetyl-alpha-D-muramoyl-L-alanyl-D-glutamate</name>
        <dbReference type="ChEBI" id="CHEBI:83900"/>
    </ligand>
</feature>
<evidence type="ECO:0000256" key="2">
    <source>
        <dbReference type="ARBA" id="ARBA00022618"/>
    </source>
</evidence>
<keyword evidence="4 7" id="KW-0573">Peptidoglycan synthesis</keyword>
<feature type="binding site" evidence="7">
    <location>
        <position position="184"/>
    </location>
    <ligand>
        <name>UDP-N-acetyl-alpha-D-muramoyl-L-alanyl-D-glutamate</name>
        <dbReference type="ChEBI" id="CHEBI:83900"/>
    </ligand>
</feature>
<keyword evidence="7" id="KW-0963">Cytoplasm</keyword>
<keyword evidence="3 7" id="KW-0133">Cell shape</keyword>
<keyword evidence="7" id="KW-0460">Magnesium</keyword>
<keyword evidence="7" id="KW-0547">Nucleotide-binding</keyword>
<dbReference type="PANTHER" id="PTHR23135:SF4">
    <property type="entry name" value="UDP-N-ACETYLMURAMOYL-L-ALANYL-D-GLUTAMATE--2,6-DIAMINOPIMELATE LIGASE MURE HOMOLOG, CHLOROPLASTIC"/>
    <property type="match status" value="1"/>
</dbReference>
<comment type="cofactor">
    <cofactor evidence="7">
        <name>Mg(2+)</name>
        <dbReference type="ChEBI" id="CHEBI:18420"/>
    </cofactor>
</comment>
<gene>
    <name evidence="7 12" type="primary">murE</name>
    <name evidence="12" type="ORF">GCM10009083_16900</name>
</gene>
<keyword evidence="5 7" id="KW-0131">Cell cycle</keyword>
<dbReference type="InterPro" id="IPR004101">
    <property type="entry name" value="Mur_ligase_C"/>
</dbReference>
<feature type="domain" description="Mur ligase C-terminal" evidence="10">
    <location>
        <begin position="325"/>
        <end position="451"/>
    </location>
</feature>
<dbReference type="InterPro" id="IPR036615">
    <property type="entry name" value="Mur_ligase_C_dom_sf"/>
</dbReference>
<feature type="binding site" evidence="7">
    <location>
        <position position="374"/>
    </location>
    <ligand>
        <name>meso-2,6-diaminopimelate</name>
        <dbReference type="ChEBI" id="CHEBI:57791"/>
    </ligand>
</feature>
<feature type="modified residue" description="N6-carboxylysine" evidence="7">
    <location>
        <position position="216"/>
    </location>
</feature>
<dbReference type="SUPFAM" id="SSF63418">
    <property type="entry name" value="MurE/MurF N-terminal domain"/>
    <property type="match status" value="1"/>
</dbReference>
<feature type="binding site" evidence="7">
    <location>
        <begin position="107"/>
        <end position="113"/>
    </location>
    <ligand>
        <name>ATP</name>
        <dbReference type="ChEBI" id="CHEBI:30616"/>
    </ligand>
</feature>
<evidence type="ECO:0000313" key="13">
    <source>
        <dbReference type="Proteomes" id="UP000633263"/>
    </source>
</evidence>
<dbReference type="Pfam" id="PF01225">
    <property type="entry name" value="Mur_ligase"/>
    <property type="match status" value="1"/>
</dbReference>
<keyword evidence="13" id="KW-1185">Reference proteome</keyword>
<dbReference type="Gene3D" id="3.40.1390.10">
    <property type="entry name" value="MurE/MurF, N-terminal domain"/>
    <property type="match status" value="1"/>
</dbReference>
<feature type="binding site" evidence="7">
    <location>
        <begin position="398"/>
        <end position="401"/>
    </location>
    <ligand>
        <name>meso-2,6-diaminopimelate</name>
        <dbReference type="ChEBI" id="CHEBI:57791"/>
    </ligand>
</feature>
<feature type="domain" description="Mur ligase central" evidence="11">
    <location>
        <begin position="105"/>
        <end position="302"/>
    </location>
</feature>
<feature type="binding site" evidence="7">
    <location>
        <position position="176"/>
    </location>
    <ligand>
        <name>UDP-N-acetyl-alpha-D-muramoyl-L-alanyl-D-glutamate</name>
        <dbReference type="ChEBI" id="CHEBI:83900"/>
    </ligand>
</feature>
<dbReference type="PANTHER" id="PTHR23135">
    <property type="entry name" value="MUR LIGASE FAMILY MEMBER"/>
    <property type="match status" value="1"/>
</dbReference>
<dbReference type="Gene3D" id="3.90.190.20">
    <property type="entry name" value="Mur ligase, C-terminal domain"/>
    <property type="match status" value="1"/>
</dbReference>
<dbReference type="HAMAP" id="MF_00208">
    <property type="entry name" value="MurE"/>
    <property type="match status" value="1"/>
</dbReference>
<dbReference type="EMBL" id="BMNN01000003">
    <property type="protein sequence ID" value="GGJ00705.1"/>
    <property type="molecule type" value="Genomic_DNA"/>
</dbReference>
<evidence type="ECO:0000259" key="9">
    <source>
        <dbReference type="Pfam" id="PF01225"/>
    </source>
</evidence>
<comment type="function">
    <text evidence="7">Catalyzes the addition of meso-diaminopimelic acid to the nucleotide precursor UDP-N-acetylmuramoyl-L-alanyl-D-glutamate (UMAG) in the biosynthesis of bacterial cell-wall peptidoglycan.</text>
</comment>
<comment type="subcellular location">
    <subcellularLocation>
        <location evidence="7 8">Cytoplasm</location>
    </subcellularLocation>
</comment>
<keyword evidence="2 7" id="KW-0132">Cell division</keyword>
<evidence type="ECO:0000313" key="12">
    <source>
        <dbReference type="EMBL" id="GGJ00705.1"/>
    </source>
</evidence>
<evidence type="ECO:0000256" key="4">
    <source>
        <dbReference type="ARBA" id="ARBA00022984"/>
    </source>
</evidence>
<evidence type="ECO:0000256" key="5">
    <source>
        <dbReference type="ARBA" id="ARBA00023306"/>
    </source>
</evidence>
<comment type="PTM">
    <text evidence="7">Carboxylation is probably crucial for Mg(2+) binding and, consequently, for the gamma-phosphate positioning of ATP.</text>
</comment>
<dbReference type="GO" id="GO:0016874">
    <property type="term" value="F:ligase activity"/>
    <property type="evidence" value="ECO:0007669"/>
    <property type="project" value="UniProtKB-KW"/>
</dbReference>
<dbReference type="RefSeq" id="WP_188636194.1">
    <property type="nucleotide sequence ID" value="NZ_BMNN01000003.1"/>
</dbReference>
<comment type="catalytic activity">
    <reaction evidence="7">
        <text>UDP-N-acetyl-alpha-D-muramoyl-L-alanyl-D-glutamate + meso-2,6-diaminopimelate + ATP = UDP-N-acetyl-alpha-D-muramoyl-L-alanyl-gamma-D-glutamyl-meso-2,6-diaminopimelate + ADP + phosphate + H(+)</text>
        <dbReference type="Rhea" id="RHEA:23676"/>
        <dbReference type="ChEBI" id="CHEBI:15378"/>
        <dbReference type="ChEBI" id="CHEBI:30616"/>
        <dbReference type="ChEBI" id="CHEBI:43474"/>
        <dbReference type="ChEBI" id="CHEBI:57791"/>
        <dbReference type="ChEBI" id="CHEBI:83900"/>
        <dbReference type="ChEBI" id="CHEBI:83905"/>
        <dbReference type="ChEBI" id="CHEBI:456216"/>
        <dbReference type="EC" id="6.3.2.13"/>
    </reaction>
</comment>
<sequence length="483" mass="51115">MIQLDALFPQWQGEPVTITGLTTDSRKVQPGDLFLAVPGLRHDGRQHIDQAVAAGAAAVAYEAADGYVCSAALPLVPVGHLAGQLSAIAARFHGEPARQLKLVGVTGTNGKTSVSQMVAQALSNLGQPCGVIGTLGTGMPGALQDHGMTTPDAISLQQQLAQLCRQGARRVSMEVSSHALDQGRVAALDFEVAVFTNLSRDHLDYHGDMATYGQTKARLLEQAERAVINVDDAFGRQLAADCTPPLVRYSISDSSADLYCSDVRYDAQGISARLHYADASAELRSPLLGTFNLSNLLAVAGVLLSLELPLAQIAAQLGLLQPPAGRMQRLGGEGQPLVVIDYAHTPDALENALAALRAHVAGRLVCVFGCGGDRDRGKRPLMGRAAEQGADLLVITDDNPRTEASSAIIEQIRAGIERQEAVSIIANRADAIARTIARAAADDIILLAGKGHETYQEINGVRHPFSDLEQAERALRQRGGQHA</sequence>
<comment type="caution">
    <text evidence="7">Lacks conserved residue(s) required for the propagation of feature annotation.</text>
</comment>
<name>A0ABQ2CPM7_9GAMM</name>
<comment type="similarity">
    <text evidence="1 7">Belongs to the MurCDEF family. MurE subfamily.</text>
</comment>
<dbReference type="Gene3D" id="3.40.1190.10">
    <property type="entry name" value="Mur-like, catalytic domain"/>
    <property type="match status" value="1"/>
</dbReference>